<sequence>MQREGLFEYCTIPPSTIILESTRTKRESALVAINNNAKNTILKLLKRFFEIRKSNNVSIDVYLTKVKEIIDLLEELDVELQETIVIYYMVCHL</sequence>
<evidence type="ECO:0000313" key="1">
    <source>
        <dbReference type="EMBL" id="PNR58496.1"/>
    </source>
</evidence>
<dbReference type="EnsemblPlants" id="Pp3c3_36980V3.2">
    <property type="protein sequence ID" value="Pp3c3_36980V3.2"/>
    <property type="gene ID" value="Pp3c3_36980"/>
</dbReference>
<reference evidence="1 3" key="1">
    <citation type="journal article" date="2008" name="Science">
        <title>The Physcomitrella genome reveals evolutionary insights into the conquest of land by plants.</title>
        <authorList>
            <person name="Rensing S."/>
            <person name="Lang D."/>
            <person name="Zimmer A."/>
            <person name="Terry A."/>
            <person name="Salamov A."/>
            <person name="Shapiro H."/>
            <person name="Nishiyama T."/>
            <person name="Perroud P.-F."/>
            <person name="Lindquist E."/>
            <person name="Kamisugi Y."/>
            <person name="Tanahashi T."/>
            <person name="Sakakibara K."/>
            <person name="Fujita T."/>
            <person name="Oishi K."/>
            <person name="Shin-I T."/>
            <person name="Kuroki Y."/>
            <person name="Toyoda A."/>
            <person name="Suzuki Y."/>
            <person name="Hashimoto A."/>
            <person name="Yamaguchi K."/>
            <person name="Sugano A."/>
            <person name="Kohara Y."/>
            <person name="Fujiyama A."/>
            <person name="Anterola A."/>
            <person name="Aoki S."/>
            <person name="Ashton N."/>
            <person name="Barbazuk W.B."/>
            <person name="Barker E."/>
            <person name="Bennetzen J."/>
            <person name="Bezanilla M."/>
            <person name="Blankenship R."/>
            <person name="Cho S.H."/>
            <person name="Dutcher S."/>
            <person name="Estelle M."/>
            <person name="Fawcett J.A."/>
            <person name="Gundlach H."/>
            <person name="Hanada K."/>
            <person name="Heyl A."/>
            <person name="Hicks K.A."/>
            <person name="Hugh J."/>
            <person name="Lohr M."/>
            <person name="Mayer K."/>
            <person name="Melkozernov A."/>
            <person name="Murata T."/>
            <person name="Nelson D."/>
            <person name="Pils B."/>
            <person name="Prigge M."/>
            <person name="Reiss B."/>
            <person name="Renner T."/>
            <person name="Rombauts S."/>
            <person name="Rushton P."/>
            <person name="Sanderfoot A."/>
            <person name="Schween G."/>
            <person name="Shiu S.-H."/>
            <person name="Stueber K."/>
            <person name="Theodoulou F.L."/>
            <person name="Tu H."/>
            <person name="Van de Peer Y."/>
            <person name="Verrier P.J."/>
            <person name="Waters E."/>
            <person name="Wood A."/>
            <person name="Yang L."/>
            <person name="Cove D."/>
            <person name="Cuming A."/>
            <person name="Hasebe M."/>
            <person name="Lucas S."/>
            <person name="Mishler D.B."/>
            <person name="Reski R."/>
            <person name="Grigoriev I."/>
            <person name="Quatrano R.S."/>
            <person name="Boore J.L."/>
        </authorList>
    </citation>
    <scope>NUCLEOTIDE SEQUENCE [LARGE SCALE GENOMIC DNA]</scope>
    <source>
        <strain evidence="2 3">cv. Gransden 2004</strain>
    </source>
</reference>
<reference evidence="1 3" key="2">
    <citation type="journal article" date="2018" name="Plant J.">
        <title>The Physcomitrella patens chromosome-scale assembly reveals moss genome structure and evolution.</title>
        <authorList>
            <person name="Lang D."/>
            <person name="Ullrich K.K."/>
            <person name="Murat F."/>
            <person name="Fuchs J."/>
            <person name="Jenkins J."/>
            <person name="Haas F.B."/>
            <person name="Piednoel M."/>
            <person name="Gundlach H."/>
            <person name="Van Bel M."/>
            <person name="Meyberg R."/>
            <person name="Vives C."/>
            <person name="Morata J."/>
            <person name="Symeonidi A."/>
            <person name="Hiss M."/>
            <person name="Muchero W."/>
            <person name="Kamisugi Y."/>
            <person name="Saleh O."/>
            <person name="Blanc G."/>
            <person name="Decker E.L."/>
            <person name="van Gessel N."/>
            <person name="Grimwood J."/>
            <person name="Hayes R.D."/>
            <person name="Graham S.W."/>
            <person name="Gunter L.E."/>
            <person name="McDaniel S.F."/>
            <person name="Hoernstein S.N.W."/>
            <person name="Larsson A."/>
            <person name="Li F.W."/>
            <person name="Perroud P.F."/>
            <person name="Phillips J."/>
            <person name="Ranjan P."/>
            <person name="Rokshar D.S."/>
            <person name="Rothfels C.J."/>
            <person name="Schneider L."/>
            <person name="Shu S."/>
            <person name="Stevenson D.W."/>
            <person name="Thummler F."/>
            <person name="Tillich M."/>
            <person name="Villarreal Aguilar J.C."/>
            <person name="Widiez T."/>
            <person name="Wong G.K."/>
            <person name="Wymore A."/>
            <person name="Zhang Y."/>
            <person name="Zimmer A.D."/>
            <person name="Quatrano R.S."/>
            <person name="Mayer K.F.X."/>
            <person name="Goodstein D."/>
            <person name="Casacuberta J.M."/>
            <person name="Vandepoele K."/>
            <person name="Reski R."/>
            <person name="Cuming A.C."/>
            <person name="Tuskan G.A."/>
            <person name="Maumus F."/>
            <person name="Salse J."/>
            <person name="Schmutz J."/>
            <person name="Rensing S.A."/>
        </authorList>
    </citation>
    <scope>NUCLEOTIDE SEQUENCE [LARGE SCALE GENOMIC DNA]</scope>
    <source>
        <strain evidence="2 3">cv. Gransden 2004</strain>
    </source>
</reference>
<protein>
    <submittedName>
        <fullName evidence="1 2">Uncharacterized protein</fullName>
    </submittedName>
</protein>
<evidence type="ECO:0000313" key="3">
    <source>
        <dbReference type="Proteomes" id="UP000006727"/>
    </source>
</evidence>
<proteinExistence type="predicted"/>
<reference evidence="2" key="3">
    <citation type="submission" date="2020-12" db="UniProtKB">
        <authorList>
            <consortium name="EnsemblPlants"/>
        </authorList>
    </citation>
    <scope>IDENTIFICATION</scope>
</reference>
<evidence type="ECO:0000313" key="2">
    <source>
        <dbReference type="EnsemblPlants" id="Pp3c3_36980V3.1"/>
    </source>
</evidence>
<dbReference type="EMBL" id="ABEU02000003">
    <property type="protein sequence ID" value="PNR58496.1"/>
    <property type="molecule type" value="Genomic_DNA"/>
</dbReference>
<organism evidence="1">
    <name type="scientific">Physcomitrium patens</name>
    <name type="common">Spreading-leaved earth moss</name>
    <name type="synonym">Physcomitrella patens</name>
    <dbReference type="NCBI Taxonomy" id="3218"/>
    <lineage>
        <taxon>Eukaryota</taxon>
        <taxon>Viridiplantae</taxon>
        <taxon>Streptophyta</taxon>
        <taxon>Embryophyta</taxon>
        <taxon>Bryophyta</taxon>
        <taxon>Bryophytina</taxon>
        <taxon>Bryopsida</taxon>
        <taxon>Funariidae</taxon>
        <taxon>Funariales</taxon>
        <taxon>Funariaceae</taxon>
        <taxon>Physcomitrium</taxon>
    </lineage>
</organism>
<keyword evidence="3" id="KW-1185">Reference proteome</keyword>
<accession>A0A2K1KXL8</accession>
<dbReference type="Proteomes" id="UP000006727">
    <property type="component" value="Chromosome 3"/>
</dbReference>
<dbReference type="Gramene" id="Pp3c3_36980V3.2">
    <property type="protein sequence ID" value="Pp3c3_36980V3.2"/>
    <property type="gene ID" value="Pp3c3_36980"/>
</dbReference>
<dbReference type="EnsemblPlants" id="Pp3c3_36980V3.1">
    <property type="protein sequence ID" value="Pp3c3_36980V3.1"/>
    <property type="gene ID" value="Pp3c3_36980"/>
</dbReference>
<gene>
    <name evidence="1" type="ORF">PHYPA_005491</name>
</gene>
<dbReference type="InParanoid" id="A0A2K1KXL8"/>
<name>A0A2K1KXL8_PHYPA</name>
<dbReference type="AlphaFoldDB" id="A0A2K1KXL8"/>
<dbReference type="Gramene" id="Pp3c3_36980V3.1">
    <property type="protein sequence ID" value="Pp3c3_36980V3.1"/>
    <property type="gene ID" value="Pp3c3_36980"/>
</dbReference>